<evidence type="ECO:0000313" key="9">
    <source>
        <dbReference type="EMBL" id="GFQ93825.1"/>
    </source>
</evidence>
<reference evidence="9" key="1">
    <citation type="submission" date="2020-07" db="EMBL/GenBank/DDBJ databases">
        <title>Multicomponent nature underlies the extraordinary mechanical properties of spider dragline silk.</title>
        <authorList>
            <person name="Kono N."/>
            <person name="Nakamura H."/>
            <person name="Mori M."/>
            <person name="Yoshida Y."/>
            <person name="Ohtoshi R."/>
            <person name="Malay A.D."/>
            <person name="Moran D.A.P."/>
            <person name="Tomita M."/>
            <person name="Numata K."/>
            <person name="Arakawa K."/>
        </authorList>
    </citation>
    <scope>NUCLEOTIDE SEQUENCE</scope>
</reference>
<dbReference type="Pfam" id="PF09415">
    <property type="entry name" value="CENP-X"/>
    <property type="match status" value="1"/>
</dbReference>
<dbReference type="PANTHER" id="PTHR28680">
    <property type="entry name" value="CENTROMERE PROTEIN X"/>
    <property type="match status" value="1"/>
</dbReference>
<evidence type="ECO:0000256" key="5">
    <source>
        <dbReference type="ARBA" id="ARBA00023125"/>
    </source>
</evidence>
<evidence type="ECO:0000256" key="3">
    <source>
        <dbReference type="ARBA" id="ARBA00016388"/>
    </source>
</evidence>
<keyword evidence="4" id="KW-0227">DNA damage</keyword>
<comment type="subunit">
    <text evidence="8">Heterodimer with CENPX, sometimes called MHF; this interaction stabilizes both partners. MHF heterodimers can assemble to form tetrameric structures. MHF also coassemble with CENPT-CENPW heterodimers at centromeres to form the tetrameric CENP-T-W-S-X complex. Forms a discrete complex with FANCM and CENPX, called FANCM-MHF; this interaction, probably mediated by direct binding between CENPS and FANCM, leads to synergistic activation of double-stranded DNA binding and strongly stimulates FANCM-mediated DNA remodeling. Recruited by FANCM to the Fanconi anemia (FA) core complex, which consists of CENPS, CENPX, FANCA, FANCB, FANCC, FANCE, FANCF, FANCG, FANCL, FANCM, FAAP24 and FAAP100. The FA core complex associates with Bloom syndrome (BLM) complex, which consists of at least BLM, DNA topoisomerase 3-alpha (TOP3A), RMI1/BLAP75, RPA1/RPA70 and RPA2/RPA32. The super complex between FA and BLM is called BRAFT.</text>
</comment>
<organism evidence="9 10">
    <name type="scientific">Trichonephila clavata</name>
    <name type="common">Joro spider</name>
    <name type="synonym">Nephila clavata</name>
    <dbReference type="NCBI Taxonomy" id="2740835"/>
    <lineage>
        <taxon>Eukaryota</taxon>
        <taxon>Metazoa</taxon>
        <taxon>Ecdysozoa</taxon>
        <taxon>Arthropoda</taxon>
        <taxon>Chelicerata</taxon>
        <taxon>Arachnida</taxon>
        <taxon>Araneae</taxon>
        <taxon>Araneomorphae</taxon>
        <taxon>Entelegynae</taxon>
        <taxon>Araneoidea</taxon>
        <taxon>Nephilidae</taxon>
        <taxon>Trichonephila</taxon>
    </lineage>
</organism>
<keyword evidence="7" id="KW-0539">Nucleus</keyword>
<dbReference type="GO" id="GO:0031297">
    <property type="term" value="P:replication fork processing"/>
    <property type="evidence" value="ECO:0007669"/>
    <property type="project" value="TreeGrafter"/>
</dbReference>
<evidence type="ECO:0000256" key="1">
    <source>
        <dbReference type="ARBA" id="ARBA00004123"/>
    </source>
</evidence>
<evidence type="ECO:0000256" key="4">
    <source>
        <dbReference type="ARBA" id="ARBA00022763"/>
    </source>
</evidence>
<dbReference type="Gene3D" id="6.10.130.30">
    <property type="match status" value="1"/>
</dbReference>
<dbReference type="InterPro" id="IPR018552">
    <property type="entry name" value="CENP-X"/>
</dbReference>
<evidence type="ECO:0000256" key="2">
    <source>
        <dbReference type="ARBA" id="ARBA00009359"/>
    </source>
</evidence>
<comment type="subcellular location">
    <subcellularLocation>
        <location evidence="1">Nucleus</location>
    </subcellularLocation>
</comment>
<dbReference type="CDD" id="cd22921">
    <property type="entry name" value="HFD_CENP-X"/>
    <property type="match status" value="1"/>
</dbReference>
<dbReference type="GO" id="GO:0071821">
    <property type="term" value="C:FANCM-MHF complex"/>
    <property type="evidence" value="ECO:0007669"/>
    <property type="project" value="TreeGrafter"/>
</dbReference>
<dbReference type="EMBL" id="BMAO01024214">
    <property type="protein sequence ID" value="GFQ93825.1"/>
    <property type="molecule type" value="Genomic_DNA"/>
</dbReference>
<keyword evidence="10" id="KW-1185">Reference proteome</keyword>
<sequence>MSEPFDEEKIKTKFIEKILKMRFKNLNTKIQSDAAKLSAEVFRIFIAECAARAAIQAQNECTSENDTTPEVNNQHLEKVLPQLLLDF</sequence>
<evidence type="ECO:0000256" key="8">
    <source>
        <dbReference type="ARBA" id="ARBA00047146"/>
    </source>
</evidence>
<keyword evidence="5" id="KW-0238">DNA-binding</keyword>
<dbReference type="GO" id="GO:0003677">
    <property type="term" value="F:DNA binding"/>
    <property type="evidence" value="ECO:0007669"/>
    <property type="project" value="UniProtKB-KW"/>
</dbReference>
<comment type="similarity">
    <text evidence="2">Belongs to the CENP-X/MHF2 family.</text>
</comment>
<keyword evidence="6" id="KW-0234">DNA repair</keyword>
<comment type="caution">
    <text evidence="9">The sequence shown here is derived from an EMBL/GenBank/DDBJ whole genome shotgun (WGS) entry which is preliminary data.</text>
</comment>
<dbReference type="GO" id="GO:0051382">
    <property type="term" value="P:kinetochore assembly"/>
    <property type="evidence" value="ECO:0007669"/>
    <property type="project" value="InterPro"/>
</dbReference>
<accession>A0A8X6J6H4</accession>
<dbReference type="AlphaFoldDB" id="A0A8X6J6H4"/>
<dbReference type="Proteomes" id="UP000887116">
    <property type="component" value="Unassembled WGS sequence"/>
</dbReference>
<proteinExistence type="inferred from homology"/>
<dbReference type="GO" id="GO:0000712">
    <property type="term" value="P:resolution of meiotic recombination intermediates"/>
    <property type="evidence" value="ECO:0007669"/>
    <property type="project" value="TreeGrafter"/>
</dbReference>
<gene>
    <name evidence="9" type="primary">NCL1_27810</name>
    <name evidence="9" type="ORF">TNCT_1691</name>
</gene>
<evidence type="ECO:0000256" key="7">
    <source>
        <dbReference type="ARBA" id="ARBA00023242"/>
    </source>
</evidence>
<protein>
    <recommendedName>
        <fullName evidence="3">Centromere protein X</fullName>
    </recommendedName>
</protein>
<name>A0A8X6J6H4_TRICU</name>
<evidence type="ECO:0000313" key="10">
    <source>
        <dbReference type="Proteomes" id="UP000887116"/>
    </source>
</evidence>
<evidence type="ECO:0000256" key="6">
    <source>
        <dbReference type="ARBA" id="ARBA00023204"/>
    </source>
</evidence>
<dbReference type="GO" id="GO:0006281">
    <property type="term" value="P:DNA repair"/>
    <property type="evidence" value="ECO:0007669"/>
    <property type="project" value="UniProtKB-KW"/>
</dbReference>
<dbReference type="PANTHER" id="PTHR28680:SF1">
    <property type="entry name" value="CENTROMERE PROTEIN X"/>
    <property type="match status" value="1"/>
</dbReference>